<name>A0A1C1YXV0_9HYPH</name>
<dbReference type="Proteomes" id="UP000094795">
    <property type="component" value="Unassembled WGS sequence"/>
</dbReference>
<accession>A0A1C1YXV0</accession>
<dbReference type="RefSeq" id="WP_066176915.1">
    <property type="nucleotide sequence ID" value="NZ_LQZT01000008.1"/>
</dbReference>
<dbReference type="GO" id="GO:0008725">
    <property type="term" value="F:DNA-3-methyladenine glycosylase activity"/>
    <property type="evidence" value="ECO:0007669"/>
    <property type="project" value="TreeGrafter"/>
</dbReference>
<gene>
    <name evidence="6" type="ORF">AWJ14_21630</name>
</gene>
<dbReference type="AlphaFoldDB" id="A0A1C1YXV0"/>
<dbReference type="EMBL" id="LQZT01000008">
    <property type="protein sequence ID" value="OCW58295.1"/>
    <property type="molecule type" value="Genomic_DNA"/>
</dbReference>
<feature type="domain" description="HhH-GPD" evidence="5">
    <location>
        <begin position="51"/>
        <end position="203"/>
    </location>
</feature>
<comment type="catalytic activity">
    <reaction evidence="1">
        <text>Hydrolysis of alkylated DNA, releasing 3-methyladenine, 3-methylguanine, 7-methylguanine and 7-methyladenine.</text>
        <dbReference type="EC" id="3.2.2.21"/>
    </reaction>
</comment>
<evidence type="ECO:0000313" key="6">
    <source>
        <dbReference type="EMBL" id="OCW58295.1"/>
    </source>
</evidence>
<dbReference type="PANTHER" id="PTHR43003:SF5">
    <property type="entry name" value="DNA-3-METHYLADENINE GLYCOSYLASE"/>
    <property type="match status" value="1"/>
</dbReference>
<proteinExistence type="predicted"/>
<dbReference type="GO" id="GO:0005737">
    <property type="term" value="C:cytoplasm"/>
    <property type="evidence" value="ECO:0007669"/>
    <property type="project" value="TreeGrafter"/>
</dbReference>
<keyword evidence="3" id="KW-0227">DNA damage</keyword>
<organism evidence="6 7">
    <name type="scientific">Hoeflea olei</name>
    <dbReference type="NCBI Taxonomy" id="1480615"/>
    <lineage>
        <taxon>Bacteria</taxon>
        <taxon>Pseudomonadati</taxon>
        <taxon>Pseudomonadota</taxon>
        <taxon>Alphaproteobacteria</taxon>
        <taxon>Hyphomicrobiales</taxon>
        <taxon>Rhizobiaceae</taxon>
        <taxon>Hoeflea</taxon>
    </lineage>
</organism>
<evidence type="ECO:0000256" key="4">
    <source>
        <dbReference type="ARBA" id="ARBA00023204"/>
    </source>
</evidence>
<dbReference type="GO" id="GO:0006285">
    <property type="term" value="P:base-excision repair, AP site formation"/>
    <property type="evidence" value="ECO:0007669"/>
    <property type="project" value="TreeGrafter"/>
</dbReference>
<dbReference type="InterPro" id="IPR003265">
    <property type="entry name" value="HhH-GPD_domain"/>
</dbReference>
<reference evidence="6 7" key="1">
    <citation type="submission" date="2015-12" db="EMBL/GenBank/DDBJ databases">
        <authorList>
            <person name="Shamseldin A."/>
            <person name="Moawad H."/>
            <person name="Abd El-Rahim W.M."/>
            <person name="Sadowsky M.J."/>
        </authorList>
    </citation>
    <scope>NUCLEOTIDE SEQUENCE [LARGE SCALE GENOMIC DNA]</scope>
    <source>
        <strain evidence="6 7">JC234</strain>
    </source>
</reference>
<dbReference type="InterPro" id="IPR051912">
    <property type="entry name" value="Alkylbase_DNA_Glycosylase/TA"/>
</dbReference>
<dbReference type="STRING" id="1480615.AWJ14_21630"/>
<keyword evidence="4" id="KW-0234">DNA repair</keyword>
<dbReference type="GO" id="GO:0032131">
    <property type="term" value="F:alkylated DNA binding"/>
    <property type="evidence" value="ECO:0007669"/>
    <property type="project" value="TreeGrafter"/>
</dbReference>
<evidence type="ECO:0000256" key="1">
    <source>
        <dbReference type="ARBA" id="ARBA00000086"/>
    </source>
</evidence>
<dbReference type="OrthoDB" id="9785929at2"/>
<evidence type="ECO:0000313" key="7">
    <source>
        <dbReference type="Proteomes" id="UP000094795"/>
    </source>
</evidence>
<sequence length="215" mass="22686">MRRIDSAEDIAEGLVALAGRDPRLARVIPLAGPVPLRRKPPGYAALAEIILSQMVSKASANALWRRLELAAGEISPATVTGLSAEALRAAGLSRAKAETLQRVGNAVLSGDLDLDDLCGLDGREAIATLTAIKGLGPWTAEVYLLFCAGHPDVFPAGDVALQSAAAHALGLESRPRPGQLAEVALQWSPWRGVAARLLWAYYAQAMRRDALPLNG</sequence>
<evidence type="ECO:0000256" key="2">
    <source>
        <dbReference type="ARBA" id="ARBA00012000"/>
    </source>
</evidence>
<dbReference type="Gene3D" id="1.10.340.30">
    <property type="entry name" value="Hypothetical protein, domain 2"/>
    <property type="match status" value="1"/>
</dbReference>
<dbReference type="InterPro" id="IPR011257">
    <property type="entry name" value="DNA_glycosylase"/>
</dbReference>
<keyword evidence="6" id="KW-0378">Hydrolase</keyword>
<dbReference type="PANTHER" id="PTHR43003">
    <property type="entry name" value="DNA-3-METHYLADENINE GLYCOSYLASE"/>
    <property type="match status" value="1"/>
</dbReference>
<dbReference type="SMART" id="SM00478">
    <property type="entry name" value="ENDO3c"/>
    <property type="match status" value="1"/>
</dbReference>
<dbReference type="GO" id="GO:0006307">
    <property type="term" value="P:DNA alkylation repair"/>
    <property type="evidence" value="ECO:0007669"/>
    <property type="project" value="TreeGrafter"/>
</dbReference>
<evidence type="ECO:0000259" key="5">
    <source>
        <dbReference type="SMART" id="SM00478"/>
    </source>
</evidence>
<dbReference type="Gene3D" id="1.10.1670.40">
    <property type="match status" value="1"/>
</dbReference>
<keyword evidence="6" id="KW-0326">Glycosidase</keyword>
<dbReference type="EC" id="3.2.2.21" evidence="2"/>
<dbReference type="GO" id="GO:0043916">
    <property type="term" value="F:DNA-7-methylguanine glycosylase activity"/>
    <property type="evidence" value="ECO:0007669"/>
    <property type="project" value="TreeGrafter"/>
</dbReference>
<dbReference type="Pfam" id="PF00730">
    <property type="entry name" value="HhH-GPD"/>
    <property type="match status" value="1"/>
</dbReference>
<evidence type="ECO:0000256" key="3">
    <source>
        <dbReference type="ARBA" id="ARBA00022763"/>
    </source>
</evidence>
<protein>
    <recommendedName>
        <fullName evidence="2">DNA-3-methyladenine glycosylase II</fullName>
        <ecNumber evidence="2">3.2.2.21</ecNumber>
    </recommendedName>
</protein>
<keyword evidence="7" id="KW-1185">Reference proteome</keyword>
<comment type="caution">
    <text evidence="6">The sequence shown here is derived from an EMBL/GenBank/DDBJ whole genome shotgun (WGS) entry which is preliminary data.</text>
</comment>
<dbReference type="GO" id="GO:0032993">
    <property type="term" value="C:protein-DNA complex"/>
    <property type="evidence" value="ECO:0007669"/>
    <property type="project" value="TreeGrafter"/>
</dbReference>
<dbReference type="SUPFAM" id="SSF48150">
    <property type="entry name" value="DNA-glycosylase"/>
    <property type="match status" value="1"/>
</dbReference>
<dbReference type="CDD" id="cd00056">
    <property type="entry name" value="ENDO3c"/>
    <property type="match status" value="1"/>
</dbReference>